<evidence type="ECO:0000313" key="1">
    <source>
        <dbReference type="EMBL" id="GAG56004.1"/>
    </source>
</evidence>
<protein>
    <submittedName>
        <fullName evidence="1">Uncharacterized protein</fullName>
    </submittedName>
</protein>
<gene>
    <name evidence="1" type="ORF">S01H4_16652</name>
</gene>
<feature type="non-terminal residue" evidence="1">
    <location>
        <position position="1"/>
    </location>
</feature>
<sequence length="29" mass="3586">EWVCLTFSEVLHSNYTYTYFEKWGRTVLL</sequence>
<comment type="caution">
    <text evidence="1">The sequence shown here is derived from an EMBL/GenBank/DDBJ whole genome shotgun (WGS) entry which is preliminary data.</text>
</comment>
<name>X0YIY9_9ZZZZ</name>
<dbReference type="AlphaFoldDB" id="X0YIY9"/>
<accession>X0YIY9</accession>
<dbReference type="EMBL" id="BART01007306">
    <property type="protein sequence ID" value="GAG56004.1"/>
    <property type="molecule type" value="Genomic_DNA"/>
</dbReference>
<organism evidence="1">
    <name type="scientific">marine sediment metagenome</name>
    <dbReference type="NCBI Taxonomy" id="412755"/>
    <lineage>
        <taxon>unclassified sequences</taxon>
        <taxon>metagenomes</taxon>
        <taxon>ecological metagenomes</taxon>
    </lineage>
</organism>
<reference evidence="1" key="1">
    <citation type="journal article" date="2014" name="Front. Microbiol.">
        <title>High frequency of phylogenetically diverse reductive dehalogenase-homologous genes in deep subseafloor sedimentary metagenomes.</title>
        <authorList>
            <person name="Kawai M."/>
            <person name="Futagami T."/>
            <person name="Toyoda A."/>
            <person name="Takaki Y."/>
            <person name="Nishi S."/>
            <person name="Hori S."/>
            <person name="Arai W."/>
            <person name="Tsubouchi T."/>
            <person name="Morono Y."/>
            <person name="Uchiyama I."/>
            <person name="Ito T."/>
            <person name="Fujiyama A."/>
            <person name="Inagaki F."/>
            <person name="Takami H."/>
        </authorList>
    </citation>
    <scope>NUCLEOTIDE SEQUENCE</scope>
    <source>
        <strain evidence="1">Expedition CK06-06</strain>
    </source>
</reference>
<proteinExistence type="predicted"/>